<dbReference type="SUPFAM" id="SSF50331">
    <property type="entry name" value="MOP-like"/>
    <property type="match status" value="1"/>
</dbReference>
<accession>J5GLG6</accession>
<dbReference type="InterPro" id="IPR027417">
    <property type="entry name" value="P-loop_NTPase"/>
</dbReference>
<protein>
    <submittedName>
        <fullName evidence="6">ABC transporter, ATP-binding protein</fullName>
    </submittedName>
</protein>
<dbReference type="Pfam" id="PF08402">
    <property type="entry name" value="TOBE_2"/>
    <property type="match status" value="1"/>
</dbReference>
<reference evidence="6 7" key="1">
    <citation type="submission" date="2012-07" db="EMBL/GenBank/DDBJ databases">
        <authorList>
            <person name="Durkin A.S."/>
            <person name="McCorrison J."/>
            <person name="Torralba M."/>
            <person name="Gillis M."/>
            <person name="Methe B."/>
            <person name="Sutton G."/>
            <person name="Nelson K.E."/>
        </authorList>
    </citation>
    <scope>NUCLEOTIDE SEQUENCE [LARGE SCALE GENOMIC DNA]</scope>
    <source>
        <strain evidence="6 7">SK304</strain>
    </source>
</reference>
<keyword evidence="3 6" id="KW-0067">ATP-binding</keyword>
<evidence type="ECO:0000256" key="4">
    <source>
        <dbReference type="ARBA" id="ARBA00022967"/>
    </source>
</evidence>
<dbReference type="PROSITE" id="PS00211">
    <property type="entry name" value="ABC_TRANSPORTER_1"/>
    <property type="match status" value="1"/>
</dbReference>
<dbReference type="AlphaFoldDB" id="J5GLG6"/>
<evidence type="ECO:0000256" key="2">
    <source>
        <dbReference type="ARBA" id="ARBA00022741"/>
    </source>
</evidence>
<dbReference type="SUPFAM" id="SSF52540">
    <property type="entry name" value="P-loop containing nucleoside triphosphate hydrolases"/>
    <property type="match status" value="1"/>
</dbReference>
<comment type="caution">
    <text evidence="6">The sequence shown here is derived from an EMBL/GenBank/DDBJ whole genome shotgun (WGS) entry which is preliminary data.</text>
</comment>
<dbReference type="Pfam" id="PF00005">
    <property type="entry name" value="ABC_tran"/>
    <property type="match status" value="1"/>
</dbReference>
<dbReference type="Gene3D" id="3.40.50.300">
    <property type="entry name" value="P-loop containing nucleotide triphosphate hydrolases"/>
    <property type="match status" value="1"/>
</dbReference>
<dbReference type="InterPro" id="IPR017871">
    <property type="entry name" value="ABC_transporter-like_CS"/>
</dbReference>
<dbReference type="PROSITE" id="PS50893">
    <property type="entry name" value="ABC_TRANSPORTER_2"/>
    <property type="match status" value="1"/>
</dbReference>
<dbReference type="RefSeq" id="WP_000589130.1">
    <property type="nucleotide sequence ID" value="NZ_ALJN01000016.1"/>
</dbReference>
<dbReference type="GO" id="GO:0016887">
    <property type="term" value="F:ATP hydrolysis activity"/>
    <property type="evidence" value="ECO:0007669"/>
    <property type="project" value="InterPro"/>
</dbReference>
<dbReference type="InterPro" id="IPR008995">
    <property type="entry name" value="Mo/tungstate-bd_C_term_dom"/>
</dbReference>
<dbReference type="InterPro" id="IPR013611">
    <property type="entry name" value="Transp-assoc_OB_typ2"/>
</dbReference>
<dbReference type="GO" id="GO:0043190">
    <property type="term" value="C:ATP-binding cassette (ABC) transporter complex"/>
    <property type="evidence" value="ECO:0007669"/>
    <property type="project" value="InterPro"/>
</dbReference>
<dbReference type="InterPro" id="IPR003593">
    <property type="entry name" value="AAA+_ATPase"/>
</dbReference>
<keyword evidence="2" id="KW-0547">Nucleotide-binding</keyword>
<keyword evidence="1" id="KW-0813">Transport</keyword>
<dbReference type="PANTHER" id="PTHR42781">
    <property type="entry name" value="SPERMIDINE/PUTRESCINE IMPORT ATP-BINDING PROTEIN POTA"/>
    <property type="match status" value="1"/>
</dbReference>
<evidence type="ECO:0000313" key="7">
    <source>
        <dbReference type="Proteomes" id="UP000006745"/>
    </source>
</evidence>
<dbReference type="PANTHER" id="PTHR42781:SF4">
    <property type="entry name" value="SPERMIDINE_PUTRESCINE IMPORT ATP-BINDING PROTEIN POTA"/>
    <property type="match status" value="1"/>
</dbReference>
<dbReference type="Proteomes" id="UP000006745">
    <property type="component" value="Unassembled WGS sequence"/>
</dbReference>
<dbReference type="GO" id="GO:0005524">
    <property type="term" value="F:ATP binding"/>
    <property type="evidence" value="ECO:0007669"/>
    <property type="project" value="UniProtKB-KW"/>
</dbReference>
<name>J5GLG6_STROR</name>
<proteinExistence type="predicted"/>
<gene>
    <name evidence="6" type="ORF">HMPREF1125_0564</name>
</gene>
<evidence type="ECO:0000313" key="6">
    <source>
        <dbReference type="EMBL" id="EJP21190.1"/>
    </source>
</evidence>
<evidence type="ECO:0000259" key="5">
    <source>
        <dbReference type="PROSITE" id="PS50893"/>
    </source>
</evidence>
<sequence>MIKFDNIQIKYGDFIAIDNLNLDIKEGEFFTFLGPSGCGKSTTLRALVGFLDPSSGSIEVNGTDVTHLEPEKRGIGIVFQSYALFPTMTVFDNIAFGLKVKKVAPDVIKAKVSAVAAKIKISDQQLQRNVSELSGGQQQRVALARALVLEPKILCLDEPLSNLDAKLRVDLRKELKRLQKELGITTLYVTHDQEEALTLSDRIAVFNNGFIEQVGTPVEIYHNSQTEFVCDFIGDINVLTDETVHGILLNNAHVLLEDKKGYIRLEKVRFKRETDQDLVLKGSIIDVEFSGVTIRYTVQVSENQILNVTSIDSQSAIRSVGESVELFITPSDVLQF</sequence>
<evidence type="ECO:0000256" key="1">
    <source>
        <dbReference type="ARBA" id="ARBA00022448"/>
    </source>
</evidence>
<organism evidence="6 7">
    <name type="scientific">Streptococcus oralis SK304</name>
    <dbReference type="NCBI Taxonomy" id="1161421"/>
    <lineage>
        <taxon>Bacteria</taxon>
        <taxon>Bacillati</taxon>
        <taxon>Bacillota</taxon>
        <taxon>Bacilli</taxon>
        <taxon>Lactobacillales</taxon>
        <taxon>Streptococcaceae</taxon>
        <taxon>Streptococcus</taxon>
    </lineage>
</organism>
<dbReference type="GO" id="GO:0140359">
    <property type="term" value="F:ABC-type transporter activity"/>
    <property type="evidence" value="ECO:0007669"/>
    <property type="project" value="UniProtKB-ARBA"/>
</dbReference>
<dbReference type="SMART" id="SM00382">
    <property type="entry name" value="AAA"/>
    <property type="match status" value="1"/>
</dbReference>
<dbReference type="InterPro" id="IPR003439">
    <property type="entry name" value="ABC_transporter-like_ATP-bd"/>
</dbReference>
<keyword evidence="4" id="KW-1278">Translocase</keyword>
<dbReference type="EMBL" id="ALJN01000016">
    <property type="protein sequence ID" value="EJP21190.1"/>
    <property type="molecule type" value="Genomic_DNA"/>
</dbReference>
<dbReference type="InterPro" id="IPR050093">
    <property type="entry name" value="ABC_SmlMolc_Importer"/>
</dbReference>
<dbReference type="FunFam" id="3.40.50.300:FF:000042">
    <property type="entry name" value="Maltose/maltodextrin ABC transporter, ATP-binding protein"/>
    <property type="match status" value="1"/>
</dbReference>
<dbReference type="PATRIC" id="fig|1161421.3.peg.1114"/>
<evidence type="ECO:0000256" key="3">
    <source>
        <dbReference type="ARBA" id="ARBA00022840"/>
    </source>
</evidence>
<feature type="domain" description="ABC transporter" evidence="5">
    <location>
        <begin position="2"/>
        <end position="233"/>
    </location>
</feature>